<comment type="caution">
    <text evidence="2">The sequence shown here is derived from an EMBL/GenBank/DDBJ whole genome shotgun (WGS) entry which is preliminary data.</text>
</comment>
<proteinExistence type="predicted"/>
<dbReference type="GO" id="GO:0003677">
    <property type="term" value="F:DNA binding"/>
    <property type="evidence" value="ECO:0007669"/>
    <property type="project" value="InterPro"/>
</dbReference>
<dbReference type="Gene3D" id="1.10.260.40">
    <property type="entry name" value="lambda repressor-like DNA-binding domains"/>
    <property type="match status" value="1"/>
</dbReference>
<dbReference type="PROSITE" id="PS50943">
    <property type="entry name" value="HTH_CROC1"/>
    <property type="match status" value="1"/>
</dbReference>
<name>A0A9Q4B235_SALAG</name>
<feature type="domain" description="HTH cro/C1-type" evidence="1">
    <location>
        <begin position="20"/>
        <end position="65"/>
    </location>
</feature>
<gene>
    <name evidence="2" type="ORF">HXA33_10055</name>
</gene>
<dbReference type="SMART" id="SM00530">
    <property type="entry name" value="HTH_XRE"/>
    <property type="match status" value="1"/>
</dbReference>
<dbReference type="InterPro" id="IPR001387">
    <property type="entry name" value="Cro/C1-type_HTH"/>
</dbReference>
<keyword evidence="3" id="KW-1185">Reference proteome</keyword>
<evidence type="ECO:0000313" key="2">
    <source>
        <dbReference type="EMBL" id="MCR6096899.1"/>
    </source>
</evidence>
<dbReference type="Proteomes" id="UP001057753">
    <property type="component" value="Unassembled WGS sequence"/>
</dbReference>
<dbReference type="Pfam" id="PF13443">
    <property type="entry name" value="HTH_26"/>
    <property type="match status" value="1"/>
</dbReference>
<accession>A0A9Q4B235</accession>
<evidence type="ECO:0000259" key="1">
    <source>
        <dbReference type="PROSITE" id="PS50943"/>
    </source>
</evidence>
<sequence>MSKKLVFKLNELMGKHKIRSMRQLADETGISRITLTKIYEGKSTRVDANTLITLCEYFNCELTDLMEMVDE</sequence>
<dbReference type="CDD" id="cd00093">
    <property type="entry name" value="HTH_XRE"/>
    <property type="match status" value="1"/>
</dbReference>
<dbReference type="SUPFAM" id="SSF47413">
    <property type="entry name" value="lambda repressor-like DNA-binding domains"/>
    <property type="match status" value="1"/>
</dbReference>
<protein>
    <submittedName>
        <fullName evidence="2">Helix-turn-helix transcriptional regulator</fullName>
    </submittedName>
</protein>
<evidence type="ECO:0000313" key="3">
    <source>
        <dbReference type="Proteomes" id="UP001057753"/>
    </source>
</evidence>
<dbReference type="EMBL" id="JABXYM010000001">
    <property type="protein sequence ID" value="MCR6096899.1"/>
    <property type="molecule type" value="Genomic_DNA"/>
</dbReference>
<reference evidence="2" key="1">
    <citation type="submission" date="2020-06" db="EMBL/GenBank/DDBJ databases">
        <title>Insight into the genomes of haloalkaliphilic bacilli from Kenyan soda lakes.</title>
        <authorList>
            <person name="Mwirichia R."/>
            <person name="Villamizar G.C."/>
            <person name="Poehlein A."/>
            <person name="Mugweru J."/>
            <person name="Kipnyargis A."/>
            <person name="Kiplimo D."/>
            <person name="Orwa P."/>
            <person name="Daniel R."/>
        </authorList>
    </citation>
    <scope>NUCLEOTIDE SEQUENCE</scope>
    <source>
        <strain evidence="2">B1096_S55</strain>
    </source>
</reference>
<dbReference type="RefSeq" id="WP_257821385.1">
    <property type="nucleotide sequence ID" value="NZ_JABXYM010000001.1"/>
</dbReference>
<dbReference type="InterPro" id="IPR010982">
    <property type="entry name" value="Lambda_DNA-bd_dom_sf"/>
</dbReference>
<dbReference type="AlphaFoldDB" id="A0A9Q4B235"/>
<organism evidence="2 3">
    <name type="scientific">Salipaludibacillus agaradhaerens</name>
    <name type="common">Bacillus agaradhaerens</name>
    <dbReference type="NCBI Taxonomy" id="76935"/>
    <lineage>
        <taxon>Bacteria</taxon>
        <taxon>Bacillati</taxon>
        <taxon>Bacillota</taxon>
        <taxon>Bacilli</taxon>
        <taxon>Bacillales</taxon>
        <taxon>Bacillaceae</taxon>
    </lineage>
</organism>